<gene>
    <name evidence="3" type="ORF">FPE01S_01_14870</name>
</gene>
<sequence>MVYKGKKLTNSYSGQQLVFLRTAAETNGSMLEMEMTLMGNSPEPPLHYHPLQSEEFRILTGKLTVRMGDNVREYGKGQYFAIPSRTPHSMWNAGAEAVVVNWKVQPALETAEFFEQAYNLGKPGLIDKIALARKYAHVFRLSKPHPVMLWLLYILVYPMIWLKKKC</sequence>
<dbReference type="EMBL" id="BBWV01000001">
    <property type="protein sequence ID" value="GAO42473.1"/>
    <property type="molecule type" value="Genomic_DNA"/>
</dbReference>
<name>A0A0E9MY97_9BACT</name>
<proteinExistence type="predicted"/>
<dbReference type="PANTHER" id="PTHR36440">
    <property type="entry name" value="PUTATIVE (AFU_ORTHOLOGUE AFUA_8G07350)-RELATED"/>
    <property type="match status" value="1"/>
</dbReference>
<dbReference type="AlphaFoldDB" id="A0A0E9MY97"/>
<evidence type="ECO:0000313" key="4">
    <source>
        <dbReference type="Proteomes" id="UP000033121"/>
    </source>
</evidence>
<dbReference type="Gene3D" id="2.60.120.10">
    <property type="entry name" value="Jelly Rolls"/>
    <property type="match status" value="1"/>
</dbReference>
<dbReference type="GO" id="GO:0004435">
    <property type="term" value="F:phosphatidylinositol-4,5-bisphosphate phospholipase C activity"/>
    <property type="evidence" value="ECO:0007669"/>
    <property type="project" value="InterPro"/>
</dbReference>
<evidence type="ECO:0000256" key="1">
    <source>
        <dbReference type="SAM" id="Phobius"/>
    </source>
</evidence>
<dbReference type="RefSeq" id="WP_052955583.1">
    <property type="nucleotide sequence ID" value="NZ_BBWV01000001.1"/>
</dbReference>
<evidence type="ECO:0000313" key="3">
    <source>
        <dbReference type="EMBL" id="GAO42473.1"/>
    </source>
</evidence>
<feature type="transmembrane region" description="Helical" evidence="1">
    <location>
        <begin position="147"/>
        <end position="162"/>
    </location>
</feature>
<dbReference type="InterPro" id="IPR013096">
    <property type="entry name" value="Cupin_2"/>
</dbReference>
<protein>
    <recommendedName>
        <fullName evidence="2">PI-PLC Y-box domain-containing protein</fullName>
    </recommendedName>
</protein>
<dbReference type="InterPro" id="IPR011051">
    <property type="entry name" value="RmlC_Cupin_sf"/>
</dbReference>
<dbReference type="PANTHER" id="PTHR36440:SF1">
    <property type="entry name" value="PUTATIVE (AFU_ORTHOLOGUE AFUA_8G07350)-RELATED"/>
    <property type="match status" value="1"/>
</dbReference>
<dbReference type="GO" id="GO:0035556">
    <property type="term" value="P:intracellular signal transduction"/>
    <property type="evidence" value="ECO:0007669"/>
    <property type="project" value="InterPro"/>
</dbReference>
<dbReference type="SUPFAM" id="SSF51182">
    <property type="entry name" value="RmlC-like cupins"/>
    <property type="match status" value="1"/>
</dbReference>
<feature type="domain" description="PI-PLC Y-box" evidence="2">
    <location>
        <begin position="72"/>
        <end position="103"/>
    </location>
</feature>
<dbReference type="GO" id="GO:0006629">
    <property type="term" value="P:lipid metabolic process"/>
    <property type="evidence" value="ECO:0007669"/>
    <property type="project" value="InterPro"/>
</dbReference>
<keyword evidence="4" id="KW-1185">Reference proteome</keyword>
<organism evidence="3 4">
    <name type="scientific">Flavihumibacter petaseus NBRC 106054</name>
    <dbReference type="NCBI Taxonomy" id="1220578"/>
    <lineage>
        <taxon>Bacteria</taxon>
        <taxon>Pseudomonadati</taxon>
        <taxon>Bacteroidota</taxon>
        <taxon>Chitinophagia</taxon>
        <taxon>Chitinophagales</taxon>
        <taxon>Chitinophagaceae</taxon>
        <taxon>Flavihumibacter</taxon>
    </lineage>
</organism>
<dbReference type="STRING" id="1220578.FPE01S_01_14870"/>
<keyword evidence="1" id="KW-1133">Transmembrane helix</keyword>
<accession>A0A0E9MY97</accession>
<dbReference type="Pfam" id="PF07883">
    <property type="entry name" value="Cupin_2"/>
    <property type="match status" value="1"/>
</dbReference>
<keyword evidence="1" id="KW-0812">Transmembrane</keyword>
<keyword evidence="1" id="KW-0472">Membrane</keyword>
<dbReference type="OrthoDB" id="1423961at2"/>
<dbReference type="InterPro" id="IPR014710">
    <property type="entry name" value="RmlC-like_jellyroll"/>
</dbReference>
<reference evidence="3 4" key="1">
    <citation type="submission" date="2015-04" db="EMBL/GenBank/DDBJ databases">
        <title>Whole genome shotgun sequence of Flavihumibacter petaseus NBRC 106054.</title>
        <authorList>
            <person name="Miyazawa S."/>
            <person name="Hosoyama A."/>
            <person name="Hashimoto M."/>
            <person name="Noguchi M."/>
            <person name="Tsuchikane K."/>
            <person name="Ohji S."/>
            <person name="Yamazoe A."/>
            <person name="Ichikawa N."/>
            <person name="Kimura A."/>
            <person name="Fujita N."/>
        </authorList>
    </citation>
    <scope>NUCLEOTIDE SEQUENCE [LARGE SCALE GENOMIC DNA]</scope>
    <source>
        <strain evidence="3 4">NBRC 106054</strain>
    </source>
</reference>
<dbReference type="InterPro" id="IPR053146">
    <property type="entry name" value="QDO-like"/>
</dbReference>
<comment type="caution">
    <text evidence="3">The sequence shown here is derived from an EMBL/GenBank/DDBJ whole genome shotgun (WGS) entry which is preliminary data.</text>
</comment>
<evidence type="ECO:0000259" key="2">
    <source>
        <dbReference type="PROSITE" id="PS50008"/>
    </source>
</evidence>
<dbReference type="PROSITE" id="PS50008">
    <property type="entry name" value="PIPLC_Y_DOMAIN"/>
    <property type="match status" value="1"/>
</dbReference>
<dbReference type="CDD" id="cd02208">
    <property type="entry name" value="cupin_RmlC-like"/>
    <property type="match status" value="1"/>
</dbReference>
<dbReference type="InterPro" id="IPR001711">
    <property type="entry name" value="PLipase_C_Pinositol-sp_Y"/>
</dbReference>
<dbReference type="Proteomes" id="UP000033121">
    <property type="component" value="Unassembled WGS sequence"/>
</dbReference>